<dbReference type="PROSITE" id="PS51217">
    <property type="entry name" value="UVRD_HELICASE_CTER"/>
    <property type="match status" value="1"/>
</dbReference>
<dbReference type="Gene3D" id="1.10.10.160">
    <property type="match status" value="1"/>
</dbReference>
<dbReference type="Gene3D" id="3.90.320.10">
    <property type="match status" value="1"/>
</dbReference>
<dbReference type="InterPro" id="IPR014016">
    <property type="entry name" value="UvrD-like_ATP-bd"/>
</dbReference>
<evidence type="ECO:0000256" key="15">
    <source>
        <dbReference type="PROSITE-ProRule" id="PRU00560"/>
    </source>
</evidence>
<dbReference type="GO" id="GO:0004527">
    <property type="term" value="F:exonuclease activity"/>
    <property type="evidence" value="ECO:0007669"/>
    <property type="project" value="UniProtKB-KW"/>
</dbReference>
<keyword evidence="7" id="KW-0269">Exonuclease</keyword>
<evidence type="ECO:0000256" key="13">
    <source>
        <dbReference type="ARBA" id="ARBA00034808"/>
    </source>
</evidence>
<evidence type="ECO:0000313" key="19">
    <source>
        <dbReference type="Proteomes" id="UP000178413"/>
    </source>
</evidence>
<name>A0A1G2MLQ7_9BACT</name>
<evidence type="ECO:0000256" key="11">
    <source>
        <dbReference type="ARBA" id="ARBA00023235"/>
    </source>
</evidence>
<sequence length="956" mass="108467">MIDQIYQRLNDEQRRAVEAIEGPVMVIAGPGTGKTTVLSLRIANILRLTDSTPDSILALTFTESGAQSMKRKLISLIGQPAYRVNIHTFHGFAEMIINQYPDNFPRIIGSKVITEAEQADIIEKILYSKEIKLLRPFGAPFYYVRPVLSEIHILKRENISPKMLLESIGKSDQKQELKNLELAFVYGAYEAELARRKLYDFDDMLLELIRAMVDDIDLKRGLQENFQYILADEHQDANASQNRILELLADFHPSPNLFIVGDDKQAIYRFQGASLRNFLYFSEKYPEAKIINLRHNYRSSQIILDAAHGIIGNNPSIPDQNKEKLVSLQIGGRAVGVTETATKEDELALVAQSIKHLIESGQKPEEIAVLYRENSHAMGISTFLGAYGVPHRVESDKDLLSSRDVMYITILCEAINDSSSDQKLAAALFLDFNDLEPATVSLLCAMSSRQKKPLYIMIKSADPKIRKAYDRIKQWSHQARTVPFVEFVDILMRETGILSDIITAKDSLERLSTIQAFHDMVMNMARSMKGFYLADFVHYLGLAREHGLTIKNPQSEHIGGVRLMTAHRAKGLEFDHVFIIHAVDGTWGNRSKRNLFVIPIIEHARDTGRIEDERRLFFVAMTRARREVTVSYPRSMNGKAVVPSQFVGEMPSETVSFERPPARGTRDYFGALAGMPIGKSSSIVNSDFVRKAFLSQGFSVTHLNNFLQCPWRYFFVNLVRIPQAESIHQLYGTAVHSALRALFDSYIKAKTMTKKLFINAFKKELEKAPISMDIFQSLYKRGRLALEGYYSSCDFSKGRRILTEYSVRGVSIAIDGKNGGTLELSGKLDKVEFVDDKNVIVTDYKTAKPHSRNKIEGKTADADGNYKRQLVFYKLLLEGESKKLRMKYGEIDFVEPNDRGIYKKERFDISDDEVEALKKLIISTAKSILKMSFLNSFCDDKECQYCKLGKVLGYHK</sequence>
<evidence type="ECO:0000256" key="6">
    <source>
        <dbReference type="ARBA" id="ARBA00022806"/>
    </source>
</evidence>
<evidence type="ECO:0000259" key="16">
    <source>
        <dbReference type="PROSITE" id="PS51198"/>
    </source>
</evidence>
<evidence type="ECO:0000256" key="1">
    <source>
        <dbReference type="ARBA" id="ARBA00009922"/>
    </source>
</evidence>
<dbReference type="InterPro" id="IPR014017">
    <property type="entry name" value="DNA_helicase_UvrD-like_C"/>
</dbReference>
<dbReference type="Pfam" id="PF13361">
    <property type="entry name" value="UvrD_C"/>
    <property type="match status" value="1"/>
</dbReference>
<dbReference type="STRING" id="1802308.A3D50_01200"/>
<keyword evidence="10" id="KW-0234">DNA repair</keyword>
<dbReference type="InterPro" id="IPR000212">
    <property type="entry name" value="DNA_helicase_UvrD/REP"/>
</dbReference>
<keyword evidence="4" id="KW-0227">DNA damage</keyword>
<keyword evidence="3 15" id="KW-0547">Nucleotide-binding</keyword>
<keyword evidence="5 15" id="KW-0378">Hydrolase</keyword>
<evidence type="ECO:0000259" key="17">
    <source>
        <dbReference type="PROSITE" id="PS51217"/>
    </source>
</evidence>
<keyword evidence="2" id="KW-0540">Nuclease</keyword>
<dbReference type="InterPro" id="IPR038726">
    <property type="entry name" value="PDDEXK_AddAB-type"/>
</dbReference>
<dbReference type="GO" id="GO:0003677">
    <property type="term" value="F:DNA binding"/>
    <property type="evidence" value="ECO:0007669"/>
    <property type="project" value="UniProtKB-KW"/>
</dbReference>
<feature type="binding site" evidence="15">
    <location>
        <begin position="28"/>
        <end position="35"/>
    </location>
    <ligand>
        <name>ATP</name>
        <dbReference type="ChEBI" id="CHEBI:30616"/>
    </ligand>
</feature>
<dbReference type="PANTHER" id="PTHR11070">
    <property type="entry name" value="UVRD / RECB / PCRA DNA HELICASE FAMILY MEMBER"/>
    <property type="match status" value="1"/>
</dbReference>
<evidence type="ECO:0000256" key="5">
    <source>
        <dbReference type="ARBA" id="ARBA00022801"/>
    </source>
</evidence>
<feature type="domain" description="UvrD-like helicase C-terminal" evidence="17">
    <location>
        <begin position="301"/>
        <end position="571"/>
    </location>
</feature>
<evidence type="ECO:0000313" key="18">
    <source>
        <dbReference type="EMBL" id="OHA24139.1"/>
    </source>
</evidence>
<dbReference type="PROSITE" id="PS51198">
    <property type="entry name" value="UVRD_HELICASE_ATP_BIND"/>
    <property type="match status" value="1"/>
</dbReference>
<dbReference type="AlphaFoldDB" id="A0A1G2MLQ7"/>
<dbReference type="EC" id="5.6.2.4" evidence="13"/>
<organism evidence="18 19">
    <name type="scientific">Candidatus Taylorbacteria bacterium RIFCSPHIGHO2_02_FULL_44_12</name>
    <dbReference type="NCBI Taxonomy" id="1802308"/>
    <lineage>
        <taxon>Bacteria</taxon>
        <taxon>Candidatus Tayloriibacteriota</taxon>
    </lineage>
</organism>
<proteinExistence type="inferred from homology"/>
<evidence type="ECO:0000256" key="14">
    <source>
        <dbReference type="ARBA" id="ARBA00048988"/>
    </source>
</evidence>
<keyword evidence="6 15" id="KW-0347">Helicase</keyword>
<dbReference type="Gene3D" id="3.40.50.300">
    <property type="entry name" value="P-loop containing nucleotide triphosphate hydrolases"/>
    <property type="match status" value="2"/>
</dbReference>
<evidence type="ECO:0000256" key="8">
    <source>
        <dbReference type="ARBA" id="ARBA00022840"/>
    </source>
</evidence>
<keyword evidence="9" id="KW-0238">DNA-binding</keyword>
<reference evidence="18 19" key="1">
    <citation type="journal article" date="2016" name="Nat. Commun.">
        <title>Thousands of microbial genomes shed light on interconnected biogeochemical processes in an aquifer system.</title>
        <authorList>
            <person name="Anantharaman K."/>
            <person name="Brown C.T."/>
            <person name="Hug L.A."/>
            <person name="Sharon I."/>
            <person name="Castelle C.J."/>
            <person name="Probst A.J."/>
            <person name="Thomas B.C."/>
            <person name="Singh A."/>
            <person name="Wilkins M.J."/>
            <person name="Karaoz U."/>
            <person name="Brodie E.L."/>
            <person name="Williams K.H."/>
            <person name="Hubbard S.S."/>
            <person name="Banfield J.F."/>
        </authorList>
    </citation>
    <scope>NUCLEOTIDE SEQUENCE [LARGE SCALE GENOMIC DNA]</scope>
</reference>
<dbReference type="Gene3D" id="1.10.486.10">
    <property type="entry name" value="PCRA, domain 4"/>
    <property type="match status" value="1"/>
</dbReference>
<accession>A0A1G2MLQ7</accession>
<keyword evidence="11" id="KW-0413">Isomerase</keyword>
<evidence type="ECO:0000256" key="2">
    <source>
        <dbReference type="ARBA" id="ARBA00022722"/>
    </source>
</evidence>
<dbReference type="Pfam" id="PF12705">
    <property type="entry name" value="PDDEXK_1"/>
    <property type="match status" value="1"/>
</dbReference>
<dbReference type="CDD" id="cd17932">
    <property type="entry name" value="DEXQc_UvrD"/>
    <property type="match status" value="1"/>
</dbReference>
<comment type="similarity">
    <text evidence="1">Belongs to the helicase family. UvrD subfamily.</text>
</comment>
<evidence type="ECO:0000256" key="10">
    <source>
        <dbReference type="ARBA" id="ARBA00023204"/>
    </source>
</evidence>
<evidence type="ECO:0000256" key="7">
    <source>
        <dbReference type="ARBA" id="ARBA00022839"/>
    </source>
</evidence>
<dbReference type="PANTHER" id="PTHR11070:SF2">
    <property type="entry name" value="ATP-DEPENDENT DNA HELICASE SRS2"/>
    <property type="match status" value="1"/>
</dbReference>
<evidence type="ECO:0000256" key="4">
    <source>
        <dbReference type="ARBA" id="ARBA00022763"/>
    </source>
</evidence>
<protein>
    <recommendedName>
        <fullName evidence="13">DNA 3'-5' helicase</fullName>
        <ecNumber evidence="13">5.6.2.4</ecNumber>
    </recommendedName>
</protein>
<dbReference type="SUPFAM" id="SSF52540">
    <property type="entry name" value="P-loop containing nucleoside triphosphate hydrolases"/>
    <property type="match status" value="1"/>
</dbReference>
<dbReference type="InterPro" id="IPR011604">
    <property type="entry name" value="PDDEXK-like_dom_sf"/>
</dbReference>
<comment type="catalytic activity">
    <reaction evidence="14">
        <text>ATP + H2O = ADP + phosphate + H(+)</text>
        <dbReference type="Rhea" id="RHEA:13065"/>
        <dbReference type="ChEBI" id="CHEBI:15377"/>
        <dbReference type="ChEBI" id="CHEBI:15378"/>
        <dbReference type="ChEBI" id="CHEBI:30616"/>
        <dbReference type="ChEBI" id="CHEBI:43474"/>
        <dbReference type="ChEBI" id="CHEBI:456216"/>
        <dbReference type="EC" id="5.6.2.4"/>
    </reaction>
</comment>
<comment type="catalytic activity">
    <reaction evidence="12">
        <text>Couples ATP hydrolysis with the unwinding of duplex DNA by translocating in the 3'-5' direction.</text>
        <dbReference type="EC" id="5.6.2.4"/>
    </reaction>
</comment>
<dbReference type="GO" id="GO:0000725">
    <property type="term" value="P:recombinational repair"/>
    <property type="evidence" value="ECO:0007669"/>
    <property type="project" value="TreeGrafter"/>
</dbReference>
<evidence type="ECO:0000256" key="3">
    <source>
        <dbReference type="ARBA" id="ARBA00022741"/>
    </source>
</evidence>
<dbReference type="EMBL" id="MHRM01000012">
    <property type="protein sequence ID" value="OHA24139.1"/>
    <property type="molecule type" value="Genomic_DNA"/>
</dbReference>
<dbReference type="GO" id="GO:0005524">
    <property type="term" value="F:ATP binding"/>
    <property type="evidence" value="ECO:0007669"/>
    <property type="project" value="UniProtKB-UniRule"/>
</dbReference>
<dbReference type="Pfam" id="PF00580">
    <property type="entry name" value="UvrD-helicase"/>
    <property type="match status" value="1"/>
</dbReference>
<dbReference type="GO" id="GO:0043138">
    <property type="term" value="F:3'-5' DNA helicase activity"/>
    <property type="evidence" value="ECO:0007669"/>
    <property type="project" value="UniProtKB-EC"/>
</dbReference>
<comment type="caution">
    <text evidence="18">The sequence shown here is derived from an EMBL/GenBank/DDBJ whole genome shotgun (WGS) entry which is preliminary data.</text>
</comment>
<evidence type="ECO:0000256" key="9">
    <source>
        <dbReference type="ARBA" id="ARBA00023125"/>
    </source>
</evidence>
<dbReference type="InterPro" id="IPR013986">
    <property type="entry name" value="DExx_box_DNA_helicase_dom_sf"/>
</dbReference>
<gene>
    <name evidence="18" type="ORF">A3D50_01200</name>
</gene>
<dbReference type="Proteomes" id="UP000178413">
    <property type="component" value="Unassembled WGS sequence"/>
</dbReference>
<feature type="domain" description="UvrD-like helicase ATP-binding" evidence="16">
    <location>
        <begin position="7"/>
        <end position="300"/>
    </location>
</feature>
<keyword evidence="8 15" id="KW-0067">ATP-binding</keyword>
<evidence type="ECO:0000256" key="12">
    <source>
        <dbReference type="ARBA" id="ARBA00034617"/>
    </source>
</evidence>
<dbReference type="InterPro" id="IPR027417">
    <property type="entry name" value="P-loop_NTPase"/>
</dbReference>